<protein>
    <recommendedName>
        <fullName evidence="9">Cation/H+ exchanger transmembrane domain-containing protein</fullName>
    </recommendedName>
</protein>
<sequence>MDYMLIIFFASLLLLASGAFFKWLENIFLTGPLIALMVGIILGPEVIGLLDLKNSRQDEILKIACEFTIAMALMATALRIPVNFIKNNLFSQLMVLFPGMLMMCGLSSLIFYHILGSLSLTESFLIGAVITPTDPVVASTLVTGDKAKKYMPAKLRHTISFESGGNDGLAFPLVVMSILLFNSGVQEFSIEKYLLNDILYSTVLCSVLAYYTGNIFGKLMHFTNKRGIMNKKSLFPFSMALSFLLLSGFNLIDMNGILAVFAGGIGFTKHINHNEDLKEERIQESMERIFTIPVFFLLGIILPWQEWIKLGWTSAYLIAGILLFRRLPAILLISPFIMRKQFKFRDCLILGWFGPIGAAALYYALHVKKQTGFEDIWTYTSLIVFGSTLAHGLTSFPFEKLYAIKKNSKAPEKSSVK</sequence>
<keyword evidence="3" id="KW-0050">Antiport</keyword>
<dbReference type="STRING" id="1913577.LPB144_11595"/>
<keyword evidence="6" id="KW-0406">Ion transport</keyword>
<comment type="subcellular location">
    <subcellularLocation>
        <location evidence="1">Cell membrane</location>
        <topology evidence="1">Multi-pass membrane protein</topology>
    </subcellularLocation>
</comment>
<dbReference type="PANTHER" id="PTHR32507:SF8">
    <property type="entry name" value="CNH1P"/>
    <property type="match status" value="1"/>
</dbReference>
<evidence type="ECO:0000256" key="2">
    <source>
        <dbReference type="ARBA" id="ARBA00022448"/>
    </source>
</evidence>
<dbReference type="GO" id="GO:0005886">
    <property type="term" value="C:plasma membrane"/>
    <property type="evidence" value="ECO:0007669"/>
    <property type="project" value="UniProtKB-SubCell"/>
</dbReference>
<evidence type="ECO:0000256" key="5">
    <source>
        <dbReference type="ARBA" id="ARBA00022989"/>
    </source>
</evidence>
<feature type="transmembrane region" description="Helical" evidence="8">
    <location>
        <begin position="377"/>
        <end position="398"/>
    </location>
</feature>
<dbReference type="AlphaFoldDB" id="A0A1L3J7B5"/>
<feature type="transmembrane region" description="Helical" evidence="8">
    <location>
        <begin position="289"/>
        <end position="308"/>
    </location>
</feature>
<keyword evidence="7 8" id="KW-0472">Membrane</keyword>
<feature type="domain" description="Cation/H+ exchanger transmembrane" evidence="9">
    <location>
        <begin position="16"/>
        <end position="398"/>
    </location>
</feature>
<feature type="transmembrane region" description="Helical" evidence="8">
    <location>
        <begin position="64"/>
        <end position="82"/>
    </location>
</feature>
<dbReference type="Pfam" id="PF00999">
    <property type="entry name" value="Na_H_Exchanger"/>
    <property type="match status" value="1"/>
</dbReference>
<evidence type="ECO:0000256" key="1">
    <source>
        <dbReference type="ARBA" id="ARBA00004651"/>
    </source>
</evidence>
<feature type="transmembrane region" description="Helical" evidence="8">
    <location>
        <begin position="314"/>
        <end position="335"/>
    </location>
</feature>
<evidence type="ECO:0000256" key="6">
    <source>
        <dbReference type="ARBA" id="ARBA00023065"/>
    </source>
</evidence>
<feature type="transmembrane region" description="Helical" evidence="8">
    <location>
        <begin position="347"/>
        <end position="365"/>
    </location>
</feature>
<gene>
    <name evidence="10" type="ORF">LPB144_11595</name>
</gene>
<evidence type="ECO:0000313" key="11">
    <source>
        <dbReference type="Proteomes" id="UP000182510"/>
    </source>
</evidence>
<dbReference type="GO" id="GO:1902600">
    <property type="term" value="P:proton transmembrane transport"/>
    <property type="evidence" value="ECO:0007669"/>
    <property type="project" value="InterPro"/>
</dbReference>
<dbReference type="GO" id="GO:0015297">
    <property type="term" value="F:antiporter activity"/>
    <property type="evidence" value="ECO:0007669"/>
    <property type="project" value="UniProtKB-KW"/>
</dbReference>
<keyword evidence="4 8" id="KW-0812">Transmembrane</keyword>
<evidence type="ECO:0000256" key="4">
    <source>
        <dbReference type="ARBA" id="ARBA00022692"/>
    </source>
</evidence>
<evidence type="ECO:0000256" key="8">
    <source>
        <dbReference type="SAM" id="Phobius"/>
    </source>
</evidence>
<proteinExistence type="predicted"/>
<keyword evidence="11" id="KW-1185">Reference proteome</keyword>
<organism evidence="10 11">
    <name type="scientific">Christiangramia salexigens</name>
    <dbReference type="NCBI Taxonomy" id="1913577"/>
    <lineage>
        <taxon>Bacteria</taxon>
        <taxon>Pseudomonadati</taxon>
        <taxon>Bacteroidota</taxon>
        <taxon>Flavobacteriia</taxon>
        <taxon>Flavobacteriales</taxon>
        <taxon>Flavobacteriaceae</taxon>
        <taxon>Christiangramia</taxon>
    </lineage>
</organism>
<feature type="transmembrane region" description="Helical" evidence="8">
    <location>
        <begin position="237"/>
        <end position="268"/>
    </location>
</feature>
<evidence type="ECO:0000256" key="3">
    <source>
        <dbReference type="ARBA" id="ARBA00022449"/>
    </source>
</evidence>
<evidence type="ECO:0000256" key="7">
    <source>
        <dbReference type="ARBA" id="ARBA00023136"/>
    </source>
</evidence>
<accession>A0A1L3J7B5</accession>
<keyword evidence="2" id="KW-0813">Transport</keyword>
<evidence type="ECO:0000313" key="10">
    <source>
        <dbReference type="EMBL" id="APG61010.1"/>
    </source>
</evidence>
<dbReference type="EMBL" id="CP018153">
    <property type="protein sequence ID" value="APG61010.1"/>
    <property type="molecule type" value="Genomic_DNA"/>
</dbReference>
<feature type="transmembrane region" description="Helical" evidence="8">
    <location>
        <begin position="198"/>
        <end position="217"/>
    </location>
</feature>
<dbReference type="KEGG" id="grl:LPB144_11595"/>
<dbReference type="Proteomes" id="UP000182510">
    <property type="component" value="Chromosome"/>
</dbReference>
<keyword evidence="5 8" id="KW-1133">Transmembrane helix</keyword>
<dbReference type="PANTHER" id="PTHR32507">
    <property type="entry name" value="NA(+)/H(+) ANTIPORTER 1"/>
    <property type="match status" value="1"/>
</dbReference>
<name>A0A1L3J7B5_9FLAO</name>
<dbReference type="RefSeq" id="WP_072553699.1">
    <property type="nucleotide sequence ID" value="NZ_CP018153.1"/>
</dbReference>
<dbReference type="InterPro" id="IPR006153">
    <property type="entry name" value="Cation/H_exchanger_TM"/>
</dbReference>
<feature type="transmembrane region" description="Helical" evidence="8">
    <location>
        <begin position="94"/>
        <end position="115"/>
    </location>
</feature>
<reference evidence="10 11" key="1">
    <citation type="submission" date="2016-11" db="EMBL/GenBank/DDBJ databases">
        <title>Gramella sp. LPB0144 isolated from marine environment.</title>
        <authorList>
            <person name="Kim E."/>
            <person name="Yi H."/>
        </authorList>
    </citation>
    <scope>NUCLEOTIDE SEQUENCE [LARGE SCALE GENOMIC DNA]</scope>
    <source>
        <strain evidence="10 11">LPB0144</strain>
    </source>
</reference>
<feature type="transmembrane region" description="Helical" evidence="8">
    <location>
        <begin position="31"/>
        <end position="52"/>
    </location>
</feature>
<evidence type="ECO:0000259" key="9">
    <source>
        <dbReference type="Pfam" id="PF00999"/>
    </source>
</evidence>
<dbReference type="OrthoDB" id="9810860at2"/>